<proteinExistence type="inferred from homology"/>
<dbReference type="RefSeq" id="WP_377833673.1">
    <property type="nucleotide sequence ID" value="NZ_JBHRSK010000008.1"/>
</dbReference>
<keyword evidence="7 11" id="KW-1133">Transmembrane helix</keyword>
<feature type="transmembrane region" description="Helical" evidence="11">
    <location>
        <begin position="328"/>
        <end position="353"/>
    </location>
</feature>
<dbReference type="Proteomes" id="UP001595443">
    <property type="component" value="Unassembled WGS sequence"/>
</dbReference>
<keyword evidence="4 10" id="KW-0633">Potassium transport</keyword>
<feature type="transmembrane region" description="Helical" evidence="11">
    <location>
        <begin position="273"/>
        <end position="291"/>
    </location>
</feature>
<feature type="transmembrane region" description="Helical" evidence="11">
    <location>
        <begin position="71"/>
        <end position="92"/>
    </location>
</feature>
<dbReference type="PANTHER" id="PTHR32024:SF3">
    <property type="entry name" value="TRK SYSTEM POTASSIUM UPTAKE PROTEIN"/>
    <property type="match status" value="1"/>
</dbReference>
<evidence type="ECO:0000256" key="3">
    <source>
        <dbReference type="ARBA" id="ARBA00022475"/>
    </source>
</evidence>
<feature type="transmembrane region" description="Helical" evidence="11">
    <location>
        <begin position="7"/>
        <end position="27"/>
    </location>
</feature>
<keyword evidence="13" id="KW-1185">Reference proteome</keyword>
<keyword evidence="6 10" id="KW-0630">Potassium</keyword>
<reference evidence="13" key="1">
    <citation type="journal article" date="2019" name="Int. J. Syst. Evol. Microbiol.">
        <title>The Global Catalogue of Microorganisms (GCM) 10K type strain sequencing project: providing services to taxonomists for standard genome sequencing and annotation.</title>
        <authorList>
            <consortium name="The Broad Institute Genomics Platform"/>
            <consortium name="The Broad Institute Genome Sequencing Center for Infectious Disease"/>
            <person name="Wu L."/>
            <person name="Ma J."/>
        </authorList>
    </citation>
    <scope>NUCLEOTIDE SEQUENCE [LARGE SCALE GENOMIC DNA]</scope>
    <source>
        <strain evidence="13">KCTC 62192</strain>
    </source>
</reference>
<dbReference type="EMBL" id="JBHRSK010000008">
    <property type="protein sequence ID" value="MFC2968967.1"/>
    <property type="molecule type" value="Genomic_DNA"/>
</dbReference>
<comment type="similarity">
    <text evidence="10">Belongs to the TrkH potassium transport family.</text>
</comment>
<evidence type="ECO:0000256" key="7">
    <source>
        <dbReference type="ARBA" id="ARBA00022989"/>
    </source>
</evidence>
<comment type="subcellular location">
    <subcellularLocation>
        <location evidence="10">Cell inner membrane</location>
        <topology evidence="10">Multi-pass membrane protein</topology>
    </subcellularLocation>
    <subcellularLocation>
        <location evidence="1">Cell membrane</location>
        <topology evidence="1">Multi-pass membrane protein</topology>
    </subcellularLocation>
</comment>
<evidence type="ECO:0000256" key="6">
    <source>
        <dbReference type="ARBA" id="ARBA00022958"/>
    </source>
</evidence>
<organism evidence="12 13">
    <name type="scientific">Acidimangrovimonas pyrenivorans</name>
    <dbReference type="NCBI Taxonomy" id="2030798"/>
    <lineage>
        <taxon>Bacteria</taxon>
        <taxon>Pseudomonadati</taxon>
        <taxon>Pseudomonadota</taxon>
        <taxon>Alphaproteobacteria</taxon>
        <taxon>Rhodobacterales</taxon>
        <taxon>Paracoccaceae</taxon>
        <taxon>Acidimangrovimonas</taxon>
    </lineage>
</organism>
<evidence type="ECO:0000256" key="2">
    <source>
        <dbReference type="ARBA" id="ARBA00022448"/>
    </source>
</evidence>
<evidence type="ECO:0000256" key="4">
    <source>
        <dbReference type="ARBA" id="ARBA00022538"/>
    </source>
</evidence>
<keyword evidence="9 10" id="KW-0472">Membrane</keyword>
<evidence type="ECO:0000313" key="12">
    <source>
        <dbReference type="EMBL" id="MFC2968967.1"/>
    </source>
</evidence>
<feature type="transmembrane region" description="Helical" evidence="11">
    <location>
        <begin position="134"/>
        <end position="154"/>
    </location>
</feature>
<keyword evidence="5 11" id="KW-0812">Transmembrane</keyword>
<evidence type="ECO:0000256" key="1">
    <source>
        <dbReference type="ARBA" id="ARBA00004651"/>
    </source>
</evidence>
<dbReference type="PIRSF" id="PIRSF006247">
    <property type="entry name" value="TrkH"/>
    <property type="match status" value="1"/>
</dbReference>
<name>A0ABV7AJQ2_9RHOB</name>
<comment type="function">
    <text evidence="10">Low-affinity potassium transport system. Interacts with Trk system potassium uptake protein TrkA.</text>
</comment>
<dbReference type="InterPro" id="IPR004772">
    <property type="entry name" value="TrkH"/>
</dbReference>
<keyword evidence="8 10" id="KW-0406">Ion transport</keyword>
<keyword evidence="2 10" id="KW-0813">Transport</keyword>
<accession>A0ABV7AJQ2</accession>
<evidence type="ECO:0000256" key="8">
    <source>
        <dbReference type="ARBA" id="ARBA00023065"/>
    </source>
</evidence>
<feature type="transmembrane region" description="Helical" evidence="11">
    <location>
        <begin position="39"/>
        <end position="59"/>
    </location>
</feature>
<feature type="transmembrane region" description="Helical" evidence="11">
    <location>
        <begin position="187"/>
        <end position="211"/>
    </location>
</feature>
<evidence type="ECO:0000256" key="9">
    <source>
        <dbReference type="ARBA" id="ARBA00023136"/>
    </source>
</evidence>
<feature type="transmembrane region" description="Helical" evidence="11">
    <location>
        <begin position="389"/>
        <end position="413"/>
    </location>
</feature>
<feature type="transmembrane region" description="Helical" evidence="11">
    <location>
        <begin position="455"/>
        <end position="476"/>
    </location>
</feature>
<feature type="transmembrane region" description="Helical" evidence="11">
    <location>
        <begin position="231"/>
        <end position="252"/>
    </location>
</feature>
<sequence>MFDLRPVGYVIGLLVATLGAMMLFPFLADLIEGDGNWPVFLKCALITGLAGGALALACANGVTGGLTIQQSFLLTTGVWVTLPFFGALPFMLGAPGASLTDAYFEAMSGLTTTGSTVFVGLDQMPAGTLLWRGILQWLGGLGIVIVAMIFLPVMKVGGMQYFRSEGFDTLGKILPRALDISTGLIRIYLGLTVACAATYFALGMTSFEAIVHAMTTISTGGFSTSDKSFSLFIGPAEYASAAFMLLASMPFIRFVQLTAGHWQPLWRDIQVRAYIRWNAYAIAAITAYEILDRGAPFFTTLRETTFNVVTIFSGTGYTSVDIGLWGPFPFMVVIMVGMIGGCTASTGCSIKIFRYLILFEAIKTQLRRILSPNAVHPVRLEGRQVSEDIINSVIVLFSAFIVTFGVVAVFLSFTGLNSKTALTAAWTSVFNIGPAFGPSVGPTGAMDAFPWPAKWAMSFGMLAGRLELLSVFVLVVPKFWKA</sequence>
<evidence type="ECO:0000256" key="10">
    <source>
        <dbReference type="PIRNR" id="PIRNR006247"/>
    </source>
</evidence>
<comment type="caution">
    <text evidence="12">The sequence shown here is derived from an EMBL/GenBank/DDBJ whole genome shotgun (WGS) entry which is preliminary data.</text>
</comment>
<dbReference type="Pfam" id="PF02386">
    <property type="entry name" value="TrkH"/>
    <property type="match status" value="1"/>
</dbReference>
<gene>
    <name evidence="12" type="ORF">ACFOES_12745</name>
</gene>
<evidence type="ECO:0000256" key="5">
    <source>
        <dbReference type="ARBA" id="ARBA00022692"/>
    </source>
</evidence>
<evidence type="ECO:0000313" key="13">
    <source>
        <dbReference type="Proteomes" id="UP001595443"/>
    </source>
</evidence>
<dbReference type="SUPFAM" id="SSF81665">
    <property type="entry name" value="Calcium ATPase, transmembrane domain M"/>
    <property type="match status" value="1"/>
</dbReference>
<dbReference type="InterPro" id="IPR023298">
    <property type="entry name" value="ATPase_P-typ_TM_dom_sf"/>
</dbReference>
<evidence type="ECO:0000256" key="11">
    <source>
        <dbReference type="SAM" id="Phobius"/>
    </source>
</evidence>
<dbReference type="PANTHER" id="PTHR32024">
    <property type="entry name" value="TRK SYSTEM POTASSIUM UPTAKE PROTEIN TRKG-RELATED"/>
    <property type="match status" value="1"/>
</dbReference>
<protein>
    <recommendedName>
        <fullName evidence="10">Trk system potassium uptake protein</fullName>
    </recommendedName>
</protein>
<keyword evidence="3 10" id="KW-1003">Cell membrane</keyword>
<dbReference type="InterPro" id="IPR003445">
    <property type="entry name" value="Cat_transpt"/>
</dbReference>
<keyword evidence="10" id="KW-0997">Cell inner membrane</keyword>